<keyword evidence="2" id="KW-1003">Cell membrane</keyword>
<keyword evidence="4" id="KW-0145">Chemotaxis</keyword>
<dbReference type="AlphaFoldDB" id="A0A2N1DXI4"/>
<dbReference type="SUPFAM" id="SSF58104">
    <property type="entry name" value="Methyl-accepting chemotaxis protein (MCP) signaling domain"/>
    <property type="match status" value="1"/>
</dbReference>
<dbReference type="GO" id="GO:0007165">
    <property type="term" value="P:signal transduction"/>
    <property type="evidence" value="ECO:0007669"/>
    <property type="project" value="UniProtKB-KW"/>
</dbReference>
<keyword evidence="8 10" id="KW-0807">Transducer</keyword>
<dbReference type="PANTHER" id="PTHR32089:SF120">
    <property type="entry name" value="METHYL-ACCEPTING CHEMOTAXIS PROTEIN TLPQ"/>
    <property type="match status" value="1"/>
</dbReference>
<dbReference type="Proteomes" id="UP000233564">
    <property type="component" value="Unassembled WGS sequence"/>
</dbReference>
<evidence type="ECO:0000256" key="11">
    <source>
        <dbReference type="SAM" id="Coils"/>
    </source>
</evidence>
<organism evidence="16 17">
    <name type="scientific">Pseudomonas fluorescens</name>
    <dbReference type="NCBI Taxonomy" id="294"/>
    <lineage>
        <taxon>Bacteria</taxon>
        <taxon>Pseudomonadati</taxon>
        <taxon>Pseudomonadota</taxon>
        <taxon>Gammaproteobacteria</taxon>
        <taxon>Pseudomonadales</taxon>
        <taxon>Pseudomonadaceae</taxon>
        <taxon>Pseudomonas</taxon>
    </lineage>
</organism>
<evidence type="ECO:0000256" key="2">
    <source>
        <dbReference type="ARBA" id="ARBA00022475"/>
    </source>
</evidence>
<evidence type="ECO:0000256" key="6">
    <source>
        <dbReference type="ARBA" id="ARBA00022989"/>
    </source>
</evidence>
<evidence type="ECO:0000256" key="10">
    <source>
        <dbReference type="PROSITE-ProRule" id="PRU00284"/>
    </source>
</evidence>
<dbReference type="GO" id="GO:0006935">
    <property type="term" value="P:chemotaxis"/>
    <property type="evidence" value="ECO:0007669"/>
    <property type="project" value="UniProtKB-KW"/>
</dbReference>
<dbReference type="PROSITE" id="PS50885">
    <property type="entry name" value="HAMP"/>
    <property type="match status" value="1"/>
</dbReference>
<keyword evidence="6 12" id="KW-1133">Transmembrane helix</keyword>
<dbReference type="InterPro" id="IPR004090">
    <property type="entry name" value="Chemotax_Me-accpt_rcpt"/>
</dbReference>
<dbReference type="Pfam" id="PF00672">
    <property type="entry name" value="HAMP"/>
    <property type="match status" value="1"/>
</dbReference>
<evidence type="ECO:0000313" key="16">
    <source>
        <dbReference type="EMBL" id="PKH15112.1"/>
    </source>
</evidence>
<dbReference type="Gene3D" id="1.10.287.950">
    <property type="entry name" value="Methyl-accepting chemotaxis protein"/>
    <property type="match status" value="1"/>
</dbReference>
<evidence type="ECO:0000256" key="7">
    <source>
        <dbReference type="ARBA" id="ARBA00023136"/>
    </source>
</evidence>
<protein>
    <submittedName>
        <fullName evidence="16">Chemotaxis protein</fullName>
    </submittedName>
</protein>
<dbReference type="PRINTS" id="PR00260">
    <property type="entry name" value="CHEMTRNSDUCR"/>
</dbReference>
<dbReference type="SMART" id="SM01358">
    <property type="entry name" value="HBM"/>
    <property type="match status" value="1"/>
</dbReference>
<dbReference type="CDD" id="cd11386">
    <property type="entry name" value="MCP_signal"/>
    <property type="match status" value="1"/>
</dbReference>
<dbReference type="SMART" id="SM00304">
    <property type="entry name" value="HAMP"/>
    <property type="match status" value="2"/>
</dbReference>
<dbReference type="EMBL" id="NVXX01000044">
    <property type="protein sequence ID" value="PKH15112.1"/>
    <property type="molecule type" value="Genomic_DNA"/>
</dbReference>
<dbReference type="PROSITE" id="PS50111">
    <property type="entry name" value="CHEMOTAXIS_TRANSDUC_2"/>
    <property type="match status" value="1"/>
</dbReference>
<evidence type="ECO:0000256" key="12">
    <source>
        <dbReference type="SAM" id="Phobius"/>
    </source>
</evidence>
<sequence>MFSRLTRMLVNASVRLKLALSFGQVLMLSFIIAATGWQALNAVLYRSDSLTSLGELAVYAEAMRADRIVYRTLADKASLDQMAQKIEKIDQHLADLSHRLIDPVDVQRNSEAVRLVADFKTALAQLPALIEQRENIRPALKTSALQASDTLAQFASDLPDQNDEKALDAIEQLRQAMEQAEDRAQNPAWAADSLQAYAEAASQTLDALDGAQAAVTTLPVDSALLKTDLANYRAQLVKLKQAQLNVETVQNRFEQQLNELREKSNLLSQSQNTKRNHEADQTRTLLIGVTVAALVLGALAAWWIARQIASPLRDILIAANRVAQGDLSHDTQVERRDELGQLQHSIGQMTRSLRSLISSIGESARQIAGAATQLSTVTEQTRNGLNNQKDETDQVATAMNEMLATAQEVARHAERASVAANEADQQAGAGEQVVAQAVEQIGNLASEMALSGRAMLTLQQESQKIASVLDVIKSVSQQTNLLALNAAIEAARAGSAGRGFAVVADEVRSLAQRTQESAEEIEGLILGLHNGTQQVADIMDSSRNLTDNSVALTRDAGDALAAIARTVSVIQEMNPQIAAAAEQQSAVAEEINRSVLKVRDVSEQTAAASEETAAASVQLTRLSVDLQTLVGKFKL</sequence>
<dbReference type="CDD" id="cd06225">
    <property type="entry name" value="HAMP"/>
    <property type="match status" value="1"/>
</dbReference>
<comment type="similarity">
    <text evidence="9">Belongs to the methyl-accepting chemotaxis (MCP) protein family.</text>
</comment>
<evidence type="ECO:0000259" key="14">
    <source>
        <dbReference type="PROSITE" id="PS50885"/>
    </source>
</evidence>
<evidence type="ECO:0000256" key="5">
    <source>
        <dbReference type="ARBA" id="ARBA00022692"/>
    </source>
</evidence>
<feature type="domain" description="HBM" evidence="15">
    <location>
        <begin position="45"/>
        <end position="279"/>
    </location>
</feature>
<dbReference type="GO" id="GO:0005886">
    <property type="term" value="C:plasma membrane"/>
    <property type="evidence" value="ECO:0007669"/>
    <property type="project" value="UniProtKB-SubCell"/>
</dbReference>
<dbReference type="SMART" id="SM00283">
    <property type="entry name" value="MA"/>
    <property type="match status" value="1"/>
</dbReference>
<comment type="caution">
    <text evidence="16">The sequence shown here is derived from an EMBL/GenBank/DDBJ whole genome shotgun (WGS) entry which is preliminary data.</text>
</comment>
<evidence type="ECO:0000256" key="9">
    <source>
        <dbReference type="ARBA" id="ARBA00029447"/>
    </source>
</evidence>
<feature type="transmembrane region" description="Helical" evidence="12">
    <location>
        <begin position="285"/>
        <end position="305"/>
    </location>
</feature>
<gene>
    <name evidence="16" type="ORF">CIB54_23335</name>
</gene>
<dbReference type="GO" id="GO:0004888">
    <property type="term" value="F:transmembrane signaling receptor activity"/>
    <property type="evidence" value="ECO:0007669"/>
    <property type="project" value="InterPro"/>
</dbReference>
<keyword evidence="5 12" id="KW-0812">Transmembrane</keyword>
<evidence type="ECO:0000256" key="4">
    <source>
        <dbReference type="ARBA" id="ARBA00022500"/>
    </source>
</evidence>
<evidence type="ECO:0000259" key="13">
    <source>
        <dbReference type="PROSITE" id="PS50111"/>
    </source>
</evidence>
<evidence type="ECO:0000313" key="17">
    <source>
        <dbReference type="Proteomes" id="UP000233564"/>
    </source>
</evidence>
<dbReference type="Pfam" id="PF16591">
    <property type="entry name" value="HBM"/>
    <property type="match status" value="1"/>
</dbReference>
<evidence type="ECO:0000256" key="8">
    <source>
        <dbReference type="ARBA" id="ARBA00023224"/>
    </source>
</evidence>
<dbReference type="Pfam" id="PF00015">
    <property type="entry name" value="MCPsignal"/>
    <property type="match status" value="1"/>
</dbReference>
<accession>A0A2N1DXI4</accession>
<dbReference type="FunFam" id="1.10.287.950:FF:000001">
    <property type="entry name" value="Methyl-accepting chemotaxis sensory transducer"/>
    <property type="match status" value="1"/>
</dbReference>
<keyword evidence="7 12" id="KW-0472">Membrane</keyword>
<evidence type="ECO:0000259" key="15">
    <source>
        <dbReference type="PROSITE" id="PS51753"/>
    </source>
</evidence>
<feature type="domain" description="Methyl-accepting transducer" evidence="13">
    <location>
        <begin position="363"/>
        <end position="599"/>
    </location>
</feature>
<dbReference type="RefSeq" id="WP_101221100.1">
    <property type="nucleotide sequence ID" value="NZ_KZ478020.1"/>
</dbReference>
<keyword evidence="11" id="KW-0175">Coiled coil</keyword>
<comment type="subcellular location">
    <subcellularLocation>
        <location evidence="1">Cell membrane</location>
        <topology evidence="1">Multi-pass membrane protein</topology>
    </subcellularLocation>
</comment>
<dbReference type="Gene3D" id="6.10.340.10">
    <property type="match status" value="1"/>
</dbReference>
<name>A0A2N1DXI4_PSEFL</name>
<dbReference type="PROSITE" id="PS51753">
    <property type="entry name" value="HBM"/>
    <property type="match status" value="1"/>
</dbReference>
<dbReference type="InterPro" id="IPR032255">
    <property type="entry name" value="HBM"/>
</dbReference>
<proteinExistence type="inferred from homology"/>
<dbReference type="InterPro" id="IPR003660">
    <property type="entry name" value="HAMP_dom"/>
</dbReference>
<reference evidence="16 17" key="1">
    <citation type="submission" date="2017-08" db="EMBL/GenBank/DDBJ databases">
        <authorList>
            <person name="de Groot N.N."/>
        </authorList>
    </citation>
    <scope>NUCLEOTIDE SEQUENCE [LARGE SCALE GENOMIC DNA]</scope>
    <source>
        <strain evidence="16 17">PfR 37</strain>
    </source>
</reference>
<evidence type="ECO:0000256" key="1">
    <source>
        <dbReference type="ARBA" id="ARBA00004651"/>
    </source>
</evidence>
<feature type="coiled-coil region" evidence="11">
    <location>
        <begin position="222"/>
        <end position="270"/>
    </location>
</feature>
<dbReference type="InterPro" id="IPR004089">
    <property type="entry name" value="MCPsignal_dom"/>
</dbReference>
<keyword evidence="3" id="KW-0488">Methylation</keyword>
<dbReference type="PANTHER" id="PTHR32089">
    <property type="entry name" value="METHYL-ACCEPTING CHEMOTAXIS PROTEIN MCPB"/>
    <property type="match status" value="1"/>
</dbReference>
<feature type="domain" description="HAMP" evidence="14">
    <location>
        <begin position="306"/>
        <end position="358"/>
    </location>
</feature>
<evidence type="ECO:0000256" key="3">
    <source>
        <dbReference type="ARBA" id="ARBA00022481"/>
    </source>
</evidence>